<dbReference type="Proteomes" id="UP001370348">
    <property type="component" value="Chromosome"/>
</dbReference>
<dbReference type="RefSeq" id="WP_394829443.1">
    <property type="nucleotide sequence ID" value="NZ_CP089984.1"/>
</dbReference>
<evidence type="ECO:0000313" key="2">
    <source>
        <dbReference type="Proteomes" id="UP001370348"/>
    </source>
</evidence>
<gene>
    <name evidence="1" type="ORF">LZC94_21800</name>
</gene>
<name>A0ABZ2MBE1_9BACT</name>
<sequence>MHTLDELLDRLRAFVTEQDTKVLLVVEVNDASNGLVVKSLDILDEEADDMFWLFVDDFTNAWEFADRVVYRVHERRELANAALAKENEPAWPPLPREALDRSFAPTVRIRAAMAYARDLSPNLDEVRLVCAFFPARIAGDPASYRALVLELMAHEFPDPWCHHMRILVRDDAARPALRDAPGLVRGTDSYAPLLAPPDLEAAVEAQAADPTAPIEVRMQSLLTLAGIDYAHQRYPQALDKYKLAGSYYRATGRHALYALTLNGMGEVMARAQQPEAARRYFESALTPALHRLGQEDDPAHADAVPVLLNINLNLGNLYFNWQRWADAGAYYEVAKGIAHGMVLAPVKIMCLENIGVCHYALGRHLEAVKAWEEGVVLARGIEAEEQLRSLLARQREAYHTLHLADRRDAVIHELRQLDARSAQARGA</sequence>
<accession>A0ABZ2MBE1</accession>
<protein>
    <submittedName>
        <fullName evidence="1">Tetratricopeptide repeat protein</fullName>
    </submittedName>
</protein>
<dbReference type="Gene3D" id="1.25.40.10">
    <property type="entry name" value="Tetratricopeptide repeat domain"/>
    <property type="match status" value="2"/>
</dbReference>
<keyword evidence="2" id="KW-1185">Reference proteome</keyword>
<dbReference type="SUPFAM" id="SSF48452">
    <property type="entry name" value="TPR-like"/>
    <property type="match status" value="1"/>
</dbReference>
<organism evidence="1 2">
    <name type="scientific">Pendulispora albinea</name>
    <dbReference type="NCBI Taxonomy" id="2741071"/>
    <lineage>
        <taxon>Bacteria</taxon>
        <taxon>Pseudomonadati</taxon>
        <taxon>Myxococcota</taxon>
        <taxon>Myxococcia</taxon>
        <taxon>Myxococcales</taxon>
        <taxon>Sorangiineae</taxon>
        <taxon>Pendulisporaceae</taxon>
        <taxon>Pendulispora</taxon>
    </lineage>
</organism>
<dbReference type="InterPro" id="IPR011990">
    <property type="entry name" value="TPR-like_helical_dom_sf"/>
</dbReference>
<proteinExistence type="predicted"/>
<dbReference type="EMBL" id="CP089984">
    <property type="protein sequence ID" value="WXB19845.1"/>
    <property type="molecule type" value="Genomic_DNA"/>
</dbReference>
<evidence type="ECO:0000313" key="1">
    <source>
        <dbReference type="EMBL" id="WXB19845.1"/>
    </source>
</evidence>
<reference evidence="1 2" key="1">
    <citation type="submission" date="2021-12" db="EMBL/GenBank/DDBJ databases">
        <title>Discovery of the Pendulisporaceae a myxobacterial family with distinct sporulation behavior and unique specialized metabolism.</title>
        <authorList>
            <person name="Garcia R."/>
            <person name="Popoff A."/>
            <person name="Bader C.D."/>
            <person name="Loehr J."/>
            <person name="Walesch S."/>
            <person name="Walt C."/>
            <person name="Boldt J."/>
            <person name="Bunk B."/>
            <person name="Haeckl F.J.F.P.J."/>
            <person name="Gunesch A.P."/>
            <person name="Birkelbach J."/>
            <person name="Nuebel U."/>
            <person name="Pietschmann T."/>
            <person name="Bach T."/>
            <person name="Mueller R."/>
        </authorList>
    </citation>
    <scope>NUCLEOTIDE SEQUENCE [LARGE SCALE GENOMIC DNA]</scope>
    <source>
        <strain evidence="1 2">MSr11954</strain>
    </source>
</reference>